<dbReference type="InterPro" id="IPR013098">
    <property type="entry name" value="Ig_I-set"/>
</dbReference>
<evidence type="ECO:0000259" key="4">
    <source>
        <dbReference type="PROSITE" id="PS50835"/>
    </source>
</evidence>
<dbReference type="InterPro" id="IPR051170">
    <property type="entry name" value="Neural/epithelial_adhesion"/>
</dbReference>
<dbReference type="InterPro" id="IPR013783">
    <property type="entry name" value="Ig-like_fold"/>
</dbReference>
<keyword evidence="2" id="KW-1015">Disulfide bond</keyword>
<comment type="caution">
    <text evidence="5">The sequence shown here is derived from an EMBL/GenBank/DDBJ whole genome shotgun (WGS) entry which is preliminary data.</text>
</comment>
<proteinExistence type="predicted"/>
<evidence type="ECO:0000256" key="2">
    <source>
        <dbReference type="ARBA" id="ARBA00023157"/>
    </source>
</evidence>
<dbReference type="PROSITE" id="PS50835">
    <property type="entry name" value="IG_LIKE"/>
    <property type="match status" value="2"/>
</dbReference>
<dbReference type="PANTHER" id="PTHR12231">
    <property type="entry name" value="CTX-RELATED TYPE I TRANSMEMBRANE PROTEIN"/>
    <property type="match status" value="1"/>
</dbReference>
<dbReference type="Pfam" id="PF07679">
    <property type="entry name" value="I-set"/>
    <property type="match status" value="1"/>
</dbReference>
<dbReference type="InterPro" id="IPR007110">
    <property type="entry name" value="Ig-like_dom"/>
</dbReference>
<name>A0ABN7PEK7_TIMPD</name>
<sequence length="110" mass="12354">MHTSVFWLKDSQPLRTGARVRLVAKEHVHLVEVAKEDRGMYQCVVKNDVEMAQGTAELALGEVYPQLVYKFIDQTMQPGPSVSLKCSASGNPTPQINWMLDGFPLTHNDR</sequence>
<dbReference type="Gene3D" id="2.60.40.10">
    <property type="entry name" value="Immunoglobulins"/>
    <property type="match status" value="2"/>
</dbReference>
<reference evidence="5" key="1">
    <citation type="submission" date="2021-03" db="EMBL/GenBank/DDBJ databases">
        <authorList>
            <person name="Tran Van P."/>
        </authorList>
    </citation>
    <scope>NUCLEOTIDE SEQUENCE</scope>
</reference>
<dbReference type="Proteomes" id="UP001153148">
    <property type="component" value="Unassembled WGS sequence"/>
</dbReference>
<keyword evidence="1" id="KW-0677">Repeat</keyword>
<dbReference type="PANTHER" id="PTHR12231:SF253">
    <property type="entry name" value="DPR-INTERACTING PROTEIN ETA, ISOFORM B-RELATED"/>
    <property type="match status" value="1"/>
</dbReference>
<dbReference type="SUPFAM" id="SSF48726">
    <property type="entry name" value="Immunoglobulin"/>
    <property type="match status" value="2"/>
</dbReference>
<dbReference type="EMBL" id="CAJPIN010029960">
    <property type="protein sequence ID" value="CAG2063882.1"/>
    <property type="molecule type" value="Genomic_DNA"/>
</dbReference>
<evidence type="ECO:0000313" key="5">
    <source>
        <dbReference type="EMBL" id="CAG2063882.1"/>
    </source>
</evidence>
<keyword evidence="3" id="KW-0393">Immunoglobulin domain</keyword>
<gene>
    <name evidence="5" type="ORF">TPAB3V08_LOCUS10829</name>
</gene>
<feature type="domain" description="Ig-like" evidence="4">
    <location>
        <begin position="1"/>
        <end position="59"/>
    </location>
</feature>
<evidence type="ECO:0000313" key="6">
    <source>
        <dbReference type="Proteomes" id="UP001153148"/>
    </source>
</evidence>
<organism evidence="5 6">
    <name type="scientific">Timema podura</name>
    <name type="common">Walking stick</name>
    <dbReference type="NCBI Taxonomy" id="61482"/>
    <lineage>
        <taxon>Eukaryota</taxon>
        <taxon>Metazoa</taxon>
        <taxon>Ecdysozoa</taxon>
        <taxon>Arthropoda</taxon>
        <taxon>Hexapoda</taxon>
        <taxon>Insecta</taxon>
        <taxon>Pterygota</taxon>
        <taxon>Neoptera</taxon>
        <taxon>Polyneoptera</taxon>
        <taxon>Phasmatodea</taxon>
        <taxon>Timematodea</taxon>
        <taxon>Timematoidea</taxon>
        <taxon>Timematidae</taxon>
        <taxon>Timema</taxon>
    </lineage>
</organism>
<evidence type="ECO:0000256" key="1">
    <source>
        <dbReference type="ARBA" id="ARBA00022737"/>
    </source>
</evidence>
<protein>
    <recommendedName>
        <fullName evidence="4">Ig-like domain-containing protein</fullName>
    </recommendedName>
</protein>
<accession>A0ABN7PEK7</accession>
<keyword evidence="6" id="KW-1185">Reference proteome</keyword>
<dbReference type="InterPro" id="IPR036179">
    <property type="entry name" value="Ig-like_dom_sf"/>
</dbReference>
<dbReference type="Pfam" id="PF13927">
    <property type="entry name" value="Ig_3"/>
    <property type="match status" value="1"/>
</dbReference>
<feature type="domain" description="Ig-like" evidence="4">
    <location>
        <begin position="65"/>
        <end position="110"/>
    </location>
</feature>
<evidence type="ECO:0000256" key="3">
    <source>
        <dbReference type="ARBA" id="ARBA00023319"/>
    </source>
</evidence>